<proteinExistence type="predicted"/>
<protein>
    <submittedName>
        <fullName evidence="1">Uncharacterized protein</fullName>
    </submittedName>
</protein>
<sequence>MANGVKLRTGRARSSLMEAKSLKRVKNDQIPSVASGRSFYQNFMRVQRNMAQNGEVAAPYIVI</sequence>
<dbReference type="AlphaFoldDB" id="A0A3M7SXZ6"/>
<evidence type="ECO:0000313" key="1">
    <source>
        <dbReference type="EMBL" id="RNA40577.1"/>
    </source>
</evidence>
<accession>A0A3M7SXZ6</accession>
<gene>
    <name evidence="1" type="ORF">BpHYR1_004154</name>
</gene>
<reference evidence="1 2" key="1">
    <citation type="journal article" date="2018" name="Sci. Rep.">
        <title>Genomic signatures of local adaptation to the degree of environmental predictability in rotifers.</title>
        <authorList>
            <person name="Franch-Gras L."/>
            <person name="Hahn C."/>
            <person name="Garcia-Roger E.M."/>
            <person name="Carmona M.J."/>
            <person name="Serra M."/>
            <person name="Gomez A."/>
        </authorList>
    </citation>
    <scope>NUCLEOTIDE SEQUENCE [LARGE SCALE GENOMIC DNA]</scope>
    <source>
        <strain evidence="1">HYR1</strain>
    </source>
</reference>
<keyword evidence="2" id="KW-1185">Reference proteome</keyword>
<organism evidence="1 2">
    <name type="scientific">Brachionus plicatilis</name>
    <name type="common">Marine rotifer</name>
    <name type="synonym">Brachionus muelleri</name>
    <dbReference type="NCBI Taxonomy" id="10195"/>
    <lineage>
        <taxon>Eukaryota</taxon>
        <taxon>Metazoa</taxon>
        <taxon>Spiralia</taxon>
        <taxon>Gnathifera</taxon>
        <taxon>Rotifera</taxon>
        <taxon>Eurotatoria</taxon>
        <taxon>Monogononta</taxon>
        <taxon>Pseudotrocha</taxon>
        <taxon>Ploima</taxon>
        <taxon>Brachionidae</taxon>
        <taxon>Brachionus</taxon>
    </lineage>
</organism>
<comment type="caution">
    <text evidence="1">The sequence shown here is derived from an EMBL/GenBank/DDBJ whole genome shotgun (WGS) entry which is preliminary data.</text>
</comment>
<name>A0A3M7SXZ6_BRAPC</name>
<dbReference type="Proteomes" id="UP000276133">
    <property type="component" value="Unassembled WGS sequence"/>
</dbReference>
<evidence type="ECO:0000313" key="2">
    <source>
        <dbReference type="Proteomes" id="UP000276133"/>
    </source>
</evidence>
<dbReference type="EMBL" id="REGN01000630">
    <property type="protein sequence ID" value="RNA40577.1"/>
    <property type="molecule type" value="Genomic_DNA"/>
</dbReference>